<keyword evidence="7" id="KW-1185">Reference proteome</keyword>
<dbReference type="SUPFAM" id="SSF82679">
    <property type="entry name" value="N-utilization substance G protein NusG, N-terminal domain"/>
    <property type="match status" value="1"/>
</dbReference>
<organism evidence="6 7">
    <name type="scientific">Butyricimonas faecalis</name>
    <dbReference type="NCBI Taxonomy" id="2093856"/>
    <lineage>
        <taxon>Bacteria</taxon>
        <taxon>Pseudomonadati</taxon>
        <taxon>Bacteroidota</taxon>
        <taxon>Bacteroidia</taxon>
        <taxon>Bacteroidales</taxon>
        <taxon>Odoribacteraceae</taxon>
        <taxon>Butyricimonas</taxon>
    </lineage>
</organism>
<keyword evidence="2" id="KW-0805">Transcription regulation</keyword>
<dbReference type="KEGG" id="buy:D8S85_07600"/>
<dbReference type="InterPro" id="IPR005824">
    <property type="entry name" value="KOW"/>
</dbReference>
<dbReference type="InterPro" id="IPR043425">
    <property type="entry name" value="NusG-like"/>
</dbReference>
<evidence type="ECO:0000256" key="3">
    <source>
        <dbReference type="ARBA" id="ARBA00023163"/>
    </source>
</evidence>
<dbReference type="NCBIfam" id="NF033644">
    <property type="entry name" value="antiterm_UpxY"/>
    <property type="match status" value="1"/>
</dbReference>
<dbReference type="Gene3D" id="3.30.70.940">
    <property type="entry name" value="NusG, N-terminal domain"/>
    <property type="match status" value="1"/>
</dbReference>
<dbReference type="AlphaFoldDB" id="A0A3Q9IMM8"/>
<evidence type="ECO:0000313" key="6">
    <source>
        <dbReference type="EMBL" id="AZS29442.1"/>
    </source>
</evidence>
<dbReference type="PANTHER" id="PTHR30265">
    <property type="entry name" value="RHO-INTERACTING TRANSCRIPTION TERMINATION FACTOR NUSG"/>
    <property type="match status" value="1"/>
</dbReference>
<dbReference type="GO" id="GO:0031564">
    <property type="term" value="P:transcription antitermination"/>
    <property type="evidence" value="ECO:0007669"/>
    <property type="project" value="UniProtKB-KW"/>
</dbReference>
<dbReference type="InterPro" id="IPR006645">
    <property type="entry name" value="NGN-like_dom"/>
</dbReference>
<evidence type="ECO:0000256" key="1">
    <source>
        <dbReference type="ARBA" id="ARBA00022814"/>
    </source>
</evidence>
<dbReference type="Proteomes" id="UP000270673">
    <property type="component" value="Chromosome"/>
</dbReference>
<dbReference type="RefSeq" id="WP_127074938.1">
    <property type="nucleotide sequence ID" value="NZ_CP032819.1"/>
</dbReference>
<dbReference type="SMART" id="SM00739">
    <property type="entry name" value="KOW"/>
    <property type="match status" value="1"/>
</dbReference>
<name>A0A3Q9IMM8_9BACT</name>
<sequence>MKIDECTPENVHTVGDGETPPCAGLTPNVLPEAQSTISAVSSHTGVSTRNVHTGTTLKQQKQEDTPHWYALRCTYGREKAAYDYFVAKGIIAFYPTTNAVKIINGKRKVVAESRLPNIFFAFGTEEQIKTFVYDNVNLPFLRFYYRHVHVGCRINKTPLIVPDYQMESLKIICAADADNTIVSLDEVPKFEKGQLVRVVDGAFKGVVGRVARWQGQQRVGVVVEGLITMVTAYVPNAFLELVE</sequence>
<protein>
    <submittedName>
        <fullName evidence="6">UpxY family transcription antiterminator</fullName>
    </submittedName>
</protein>
<feature type="domain" description="KOW" evidence="5">
    <location>
        <begin position="189"/>
        <end position="216"/>
    </location>
</feature>
<dbReference type="OrthoDB" id="1491263at2"/>
<dbReference type="EMBL" id="CP032819">
    <property type="protein sequence ID" value="AZS29442.1"/>
    <property type="molecule type" value="Genomic_DNA"/>
</dbReference>
<dbReference type="Pfam" id="PF02357">
    <property type="entry name" value="NusG"/>
    <property type="match status" value="1"/>
</dbReference>
<accession>A0A3Q9IMM8</accession>
<reference evidence="6 7" key="1">
    <citation type="submission" date="2018-10" db="EMBL/GenBank/DDBJ databases">
        <title>Butyricimonas faecalis sp. nov., isolated from human faeces and emended description of the genus Butyricimonas.</title>
        <authorList>
            <person name="Le Roy T."/>
            <person name="Van der Smissen P."/>
            <person name="Paquot A."/>
            <person name="Delzenne N."/>
            <person name="Muccioli G."/>
            <person name="Collet J.-F."/>
            <person name="Cani P.D."/>
        </authorList>
    </citation>
    <scope>NUCLEOTIDE SEQUENCE [LARGE SCALE GENOMIC DNA]</scope>
    <source>
        <strain evidence="6 7">H184</strain>
    </source>
</reference>
<dbReference type="CDD" id="cd09895">
    <property type="entry name" value="NGN_SP_UpxY"/>
    <property type="match status" value="1"/>
</dbReference>
<evidence type="ECO:0000256" key="2">
    <source>
        <dbReference type="ARBA" id="ARBA00023015"/>
    </source>
</evidence>
<keyword evidence="3" id="KW-0804">Transcription</keyword>
<gene>
    <name evidence="6" type="ORF">D8S85_07600</name>
</gene>
<keyword evidence="1" id="KW-0889">Transcription antitermination</keyword>
<evidence type="ECO:0000259" key="5">
    <source>
        <dbReference type="SMART" id="SM00739"/>
    </source>
</evidence>
<evidence type="ECO:0000313" key="7">
    <source>
        <dbReference type="Proteomes" id="UP000270673"/>
    </source>
</evidence>
<dbReference type="InterPro" id="IPR036735">
    <property type="entry name" value="NGN_dom_sf"/>
</dbReference>
<feature type="region of interest" description="Disordered" evidence="4">
    <location>
        <begin position="1"/>
        <end position="22"/>
    </location>
</feature>
<dbReference type="PANTHER" id="PTHR30265:SF4">
    <property type="entry name" value="KOW MOTIF FAMILY PROTEIN, EXPRESSED"/>
    <property type="match status" value="1"/>
</dbReference>
<evidence type="ECO:0000256" key="4">
    <source>
        <dbReference type="SAM" id="MobiDB-lite"/>
    </source>
</evidence>
<dbReference type="GO" id="GO:0006354">
    <property type="term" value="P:DNA-templated transcription elongation"/>
    <property type="evidence" value="ECO:0007669"/>
    <property type="project" value="InterPro"/>
</dbReference>
<proteinExistence type="predicted"/>